<dbReference type="PANTHER" id="PTHR11474">
    <property type="entry name" value="TYROSINASE FAMILY MEMBER"/>
    <property type="match status" value="1"/>
</dbReference>
<evidence type="ECO:0000259" key="4">
    <source>
        <dbReference type="PROSITE" id="PS00498"/>
    </source>
</evidence>
<gene>
    <name evidence="5" type="ORF">PFICI_06059</name>
</gene>
<accession>W3X6M7</accession>
<keyword evidence="6" id="KW-1185">Reference proteome</keyword>
<dbReference type="PRINTS" id="PR00092">
    <property type="entry name" value="TYROSINASE"/>
</dbReference>
<protein>
    <recommendedName>
        <fullName evidence="4">Tyrosinase copper-binding domain-containing protein</fullName>
    </recommendedName>
</protein>
<dbReference type="HOGENOM" id="CLU_035914_2_0_1"/>
<evidence type="ECO:0000313" key="6">
    <source>
        <dbReference type="Proteomes" id="UP000030651"/>
    </source>
</evidence>
<dbReference type="GeneID" id="19271072"/>
<dbReference type="KEGG" id="pfy:PFICI_06059"/>
<proteinExistence type="predicted"/>
<dbReference type="OMA" id="PDTQFAY"/>
<evidence type="ECO:0000256" key="3">
    <source>
        <dbReference type="SAM" id="SignalP"/>
    </source>
</evidence>
<organism evidence="5 6">
    <name type="scientific">Pestalotiopsis fici (strain W106-1 / CGMCC3.15140)</name>
    <dbReference type="NCBI Taxonomy" id="1229662"/>
    <lineage>
        <taxon>Eukaryota</taxon>
        <taxon>Fungi</taxon>
        <taxon>Dikarya</taxon>
        <taxon>Ascomycota</taxon>
        <taxon>Pezizomycotina</taxon>
        <taxon>Sordariomycetes</taxon>
        <taxon>Xylariomycetidae</taxon>
        <taxon>Amphisphaeriales</taxon>
        <taxon>Sporocadaceae</taxon>
        <taxon>Pestalotiopsis</taxon>
    </lineage>
</organism>
<name>W3X6M7_PESFW</name>
<dbReference type="GO" id="GO:0046872">
    <property type="term" value="F:metal ion binding"/>
    <property type="evidence" value="ECO:0007669"/>
    <property type="project" value="UniProtKB-KW"/>
</dbReference>
<dbReference type="STRING" id="1229662.W3X6M7"/>
<feature type="signal peptide" evidence="3">
    <location>
        <begin position="1"/>
        <end position="23"/>
    </location>
</feature>
<dbReference type="PROSITE" id="PS00498">
    <property type="entry name" value="TYROSINASE_2"/>
    <property type="match status" value="1"/>
</dbReference>
<dbReference type="InterPro" id="IPR050316">
    <property type="entry name" value="Tyrosinase/Hemocyanin"/>
</dbReference>
<dbReference type="Pfam" id="PF00264">
    <property type="entry name" value="Tyrosinase"/>
    <property type="match status" value="1"/>
</dbReference>
<dbReference type="EMBL" id="KI912112">
    <property type="protein sequence ID" value="ETS81057.1"/>
    <property type="molecule type" value="Genomic_DNA"/>
</dbReference>
<dbReference type="InParanoid" id="W3X6M7"/>
<dbReference type="Gene3D" id="1.10.1280.10">
    <property type="entry name" value="Di-copper center containing domain from catechol oxidase"/>
    <property type="match status" value="1"/>
</dbReference>
<dbReference type="RefSeq" id="XP_007832831.1">
    <property type="nucleotide sequence ID" value="XM_007834640.1"/>
</dbReference>
<feature type="chain" id="PRO_5004835814" description="Tyrosinase copper-binding domain-containing protein" evidence="3">
    <location>
        <begin position="24"/>
        <end position="348"/>
    </location>
</feature>
<evidence type="ECO:0000256" key="1">
    <source>
        <dbReference type="ARBA" id="ARBA00022723"/>
    </source>
</evidence>
<dbReference type="SUPFAM" id="SSF48056">
    <property type="entry name" value="Di-copper centre-containing domain"/>
    <property type="match status" value="1"/>
</dbReference>
<keyword evidence="3" id="KW-0732">Signal</keyword>
<dbReference type="GO" id="GO:0016491">
    <property type="term" value="F:oxidoreductase activity"/>
    <property type="evidence" value="ECO:0007669"/>
    <property type="project" value="InterPro"/>
</dbReference>
<dbReference type="InterPro" id="IPR008922">
    <property type="entry name" value="Di-copper_centre_dom_sf"/>
</dbReference>
<keyword evidence="1" id="KW-0479">Metal-binding</keyword>
<dbReference type="AlphaFoldDB" id="W3X6M7"/>
<dbReference type="eggNOG" id="ENOG502S31Y">
    <property type="taxonomic scope" value="Eukaryota"/>
</dbReference>
<feature type="domain" description="Tyrosinase copper-binding" evidence="4">
    <location>
        <begin position="264"/>
        <end position="275"/>
    </location>
</feature>
<dbReference type="Proteomes" id="UP000030651">
    <property type="component" value="Unassembled WGS sequence"/>
</dbReference>
<dbReference type="PANTHER" id="PTHR11474:SF126">
    <property type="entry name" value="TYROSINASE-LIKE PROTEIN TYR-1-RELATED"/>
    <property type="match status" value="1"/>
</dbReference>
<evidence type="ECO:0000256" key="2">
    <source>
        <dbReference type="ARBA" id="ARBA00023008"/>
    </source>
</evidence>
<dbReference type="InterPro" id="IPR002227">
    <property type="entry name" value="Tyrosinase_Cu-bd"/>
</dbReference>
<keyword evidence="2" id="KW-0186">Copper</keyword>
<reference evidence="6" key="1">
    <citation type="journal article" date="2015" name="BMC Genomics">
        <title>Genomic and transcriptomic analysis of the endophytic fungus Pestalotiopsis fici reveals its lifestyle and high potential for synthesis of natural products.</title>
        <authorList>
            <person name="Wang X."/>
            <person name="Zhang X."/>
            <person name="Liu L."/>
            <person name="Xiang M."/>
            <person name="Wang W."/>
            <person name="Sun X."/>
            <person name="Che Y."/>
            <person name="Guo L."/>
            <person name="Liu G."/>
            <person name="Guo L."/>
            <person name="Wang C."/>
            <person name="Yin W.B."/>
            <person name="Stadler M."/>
            <person name="Zhang X."/>
            <person name="Liu X."/>
        </authorList>
    </citation>
    <scope>NUCLEOTIDE SEQUENCE [LARGE SCALE GENOMIC DNA]</scope>
    <source>
        <strain evidence="6">W106-1 / CGMCC3.15140</strain>
    </source>
</reference>
<evidence type="ECO:0000313" key="5">
    <source>
        <dbReference type="EMBL" id="ETS81057.1"/>
    </source>
</evidence>
<dbReference type="OrthoDB" id="6132182at2759"/>
<sequence length="348" mass="38881">MQFAVSAVSAILLVLAQIDSAVAACRNPLVRREWRTLSNSEKQSYISAVKCLQKAPAQTQSTYAGVRSRYDDFMAEHINRTDFIHFVGFFQPWHRMFVAQYESELRSVCGYTGAQPYWNWSLDAFSNDTFLAAPVFDPVNGFGGNGPYIDSSNDSSVRLHIPGKTGGGCILDGPFKNMTVNMGPGYNTSYSPHCLTRDLAPSLAVQKLNITAQLYPLLAPTFAEFDVRVQGGIEVEALTYHGGGHLSVGGDLGEMGNVYSSPGDPLFYLHHANMDRIWYTWQKLDWQKRKSEIAGPDTQFAYPFNFFGDIEYNNVTLDYEMDFSPLGPNRKVSEAMDPQAGPLCYTYW</sequence>